<name>A0A4U0R7F9_9RHOB</name>
<accession>A0A4U0R7F9</accession>
<dbReference type="PANTHER" id="PTHR33164">
    <property type="entry name" value="TRANSCRIPTIONAL REGULATOR, MARR FAMILY"/>
    <property type="match status" value="1"/>
</dbReference>
<dbReference type="OrthoDB" id="7269152at2"/>
<evidence type="ECO:0000259" key="1">
    <source>
        <dbReference type="PROSITE" id="PS50995"/>
    </source>
</evidence>
<dbReference type="Pfam" id="PF01047">
    <property type="entry name" value="MarR"/>
    <property type="match status" value="1"/>
</dbReference>
<proteinExistence type="predicted"/>
<organism evidence="2 3">
    <name type="scientific">Paracoccus gahaiensis</name>
    <dbReference type="NCBI Taxonomy" id="1706839"/>
    <lineage>
        <taxon>Bacteria</taxon>
        <taxon>Pseudomonadati</taxon>
        <taxon>Pseudomonadota</taxon>
        <taxon>Alphaproteobacteria</taxon>
        <taxon>Rhodobacterales</taxon>
        <taxon>Paracoccaceae</taxon>
        <taxon>Paracoccus</taxon>
    </lineage>
</organism>
<dbReference type="GO" id="GO:0006950">
    <property type="term" value="P:response to stress"/>
    <property type="evidence" value="ECO:0007669"/>
    <property type="project" value="TreeGrafter"/>
</dbReference>
<dbReference type="PANTHER" id="PTHR33164:SF43">
    <property type="entry name" value="HTH-TYPE TRANSCRIPTIONAL REPRESSOR YETL"/>
    <property type="match status" value="1"/>
</dbReference>
<comment type="caution">
    <text evidence="2">The sequence shown here is derived from an EMBL/GenBank/DDBJ whole genome shotgun (WGS) entry which is preliminary data.</text>
</comment>
<evidence type="ECO:0000313" key="2">
    <source>
        <dbReference type="EMBL" id="TJZ90939.1"/>
    </source>
</evidence>
<dbReference type="InterPro" id="IPR036390">
    <property type="entry name" value="WH_DNA-bd_sf"/>
</dbReference>
<dbReference type="SUPFAM" id="SSF46785">
    <property type="entry name" value="Winged helix' DNA-binding domain"/>
    <property type="match status" value="1"/>
</dbReference>
<feature type="domain" description="HTH marR-type" evidence="1">
    <location>
        <begin position="6"/>
        <end position="142"/>
    </location>
</feature>
<dbReference type="InterPro" id="IPR000835">
    <property type="entry name" value="HTH_MarR-typ"/>
</dbReference>
<dbReference type="AlphaFoldDB" id="A0A4U0R7F9"/>
<dbReference type="InterPro" id="IPR039422">
    <property type="entry name" value="MarR/SlyA-like"/>
</dbReference>
<dbReference type="GO" id="GO:0003700">
    <property type="term" value="F:DNA-binding transcription factor activity"/>
    <property type="evidence" value="ECO:0007669"/>
    <property type="project" value="InterPro"/>
</dbReference>
<dbReference type="InterPro" id="IPR036388">
    <property type="entry name" value="WH-like_DNA-bd_sf"/>
</dbReference>
<dbReference type="SMART" id="SM00347">
    <property type="entry name" value="HTH_MARR"/>
    <property type="match status" value="1"/>
</dbReference>
<dbReference type="PROSITE" id="PS50995">
    <property type="entry name" value="HTH_MARR_2"/>
    <property type="match status" value="1"/>
</dbReference>
<gene>
    <name evidence="2" type="ORF">FA743_13625</name>
</gene>
<evidence type="ECO:0000313" key="3">
    <source>
        <dbReference type="Proteomes" id="UP000309747"/>
    </source>
</evidence>
<protein>
    <submittedName>
        <fullName evidence="2">MarR family transcriptional regulator</fullName>
    </submittedName>
</protein>
<reference evidence="2 3" key="1">
    <citation type="submission" date="2019-04" db="EMBL/GenBank/DDBJ databases">
        <authorList>
            <person name="Li J."/>
        </authorList>
    </citation>
    <scope>NUCLEOTIDE SEQUENCE [LARGE SCALE GENOMIC DNA]</scope>
    <source>
        <strain evidence="2 3">KCTC 42687</strain>
    </source>
</reference>
<dbReference type="Gene3D" id="1.10.10.10">
    <property type="entry name" value="Winged helix-like DNA-binding domain superfamily/Winged helix DNA-binding domain"/>
    <property type="match status" value="1"/>
</dbReference>
<keyword evidence="3" id="KW-1185">Reference proteome</keyword>
<dbReference type="Proteomes" id="UP000309747">
    <property type="component" value="Unassembled WGS sequence"/>
</dbReference>
<sequence length="144" mass="16192">MAGIEMGELGRSLGYLLRIGQLEAFEAFFARFEDQDLRPGEFSVLWVIGLNPGLRQGDLAQALRIKPAHMTKIIRRLEDLGRVARSIPAEDRRSVHLHLTPGGQDFVARHRAVFFGQDAYFTHTLTADEEADLVRLLRKIAGLP</sequence>
<dbReference type="RefSeq" id="WP_136886651.1">
    <property type="nucleotide sequence ID" value="NZ_SUNI01000013.1"/>
</dbReference>
<dbReference type="EMBL" id="SUNI01000013">
    <property type="protein sequence ID" value="TJZ90939.1"/>
    <property type="molecule type" value="Genomic_DNA"/>
</dbReference>
<dbReference type="PRINTS" id="PR00598">
    <property type="entry name" value="HTHMARR"/>
</dbReference>